<dbReference type="PANTHER" id="PTHR37166">
    <property type="entry name" value="PROTEIN FLAG"/>
    <property type="match status" value="1"/>
</dbReference>
<dbReference type="InterPro" id="IPR005186">
    <property type="entry name" value="FlaG"/>
</dbReference>
<dbReference type="Pfam" id="PF03646">
    <property type="entry name" value="FlaG"/>
    <property type="match status" value="1"/>
</dbReference>
<dbReference type="Proteomes" id="UP000036356">
    <property type="component" value="Unassembled WGS sequence"/>
</dbReference>
<dbReference type="RefSeq" id="WP_047809807.1">
    <property type="nucleotide sequence ID" value="NZ_LDZY01000006.1"/>
</dbReference>
<name>A0A0J1FSB1_9FIRM</name>
<keyword evidence="1" id="KW-0966">Cell projection</keyword>
<dbReference type="PATRIC" id="fig|476652.3.peg.1981"/>
<gene>
    <name evidence="1" type="ORF">DEAC_c19140</name>
</gene>
<dbReference type="SUPFAM" id="SSF160214">
    <property type="entry name" value="FlaG-like"/>
    <property type="match status" value="1"/>
</dbReference>
<reference evidence="1 2" key="1">
    <citation type="submission" date="2015-06" db="EMBL/GenBank/DDBJ databases">
        <title>Draft genome of the moderately acidophilic sulfate reducer Candidatus Desulfosporosinus acididurans strain M1.</title>
        <authorList>
            <person name="Poehlein A."/>
            <person name="Petzsch P."/>
            <person name="Johnson B.D."/>
            <person name="Schloemann M."/>
            <person name="Daniel R."/>
            <person name="Muehling M."/>
        </authorList>
    </citation>
    <scope>NUCLEOTIDE SEQUENCE [LARGE SCALE GENOMIC DNA]</scope>
    <source>
        <strain evidence="1 2">M1</strain>
    </source>
</reference>
<dbReference type="Gene3D" id="3.30.160.170">
    <property type="entry name" value="FlaG-like"/>
    <property type="match status" value="1"/>
</dbReference>
<evidence type="ECO:0000313" key="2">
    <source>
        <dbReference type="Proteomes" id="UP000036356"/>
    </source>
</evidence>
<dbReference type="InterPro" id="IPR035924">
    <property type="entry name" value="FlaG-like_sf"/>
</dbReference>
<dbReference type="AlphaFoldDB" id="A0A0J1FSB1"/>
<keyword evidence="1" id="KW-0282">Flagellum</keyword>
<dbReference type="EMBL" id="LDZY01000006">
    <property type="protein sequence ID" value="KLU65878.1"/>
    <property type="molecule type" value="Genomic_DNA"/>
</dbReference>
<sequence length="122" mass="13513">MVNPIQPNNGVAVLPVDAFPDQKSNTTQEILVPIVDRKDEVPSSREEISREEVEKAAEKMNRMMGIVDKRMKFSVDDKNHQVSVKVIDSDTGKVLGEVPPKSLMELMGSFSSLAGLILNKFT</sequence>
<evidence type="ECO:0000313" key="1">
    <source>
        <dbReference type="EMBL" id="KLU65878.1"/>
    </source>
</evidence>
<proteinExistence type="predicted"/>
<dbReference type="STRING" id="476652.DEAC_c19140"/>
<keyword evidence="2" id="KW-1185">Reference proteome</keyword>
<comment type="caution">
    <text evidence="1">The sequence shown here is derived from an EMBL/GenBank/DDBJ whole genome shotgun (WGS) entry which is preliminary data.</text>
</comment>
<organism evidence="1 2">
    <name type="scientific">Desulfosporosinus acididurans</name>
    <dbReference type="NCBI Taxonomy" id="476652"/>
    <lineage>
        <taxon>Bacteria</taxon>
        <taxon>Bacillati</taxon>
        <taxon>Bacillota</taxon>
        <taxon>Clostridia</taxon>
        <taxon>Eubacteriales</taxon>
        <taxon>Desulfitobacteriaceae</taxon>
        <taxon>Desulfosporosinus</taxon>
    </lineage>
</organism>
<dbReference type="PANTHER" id="PTHR37166:SF1">
    <property type="entry name" value="PROTEIN FLAG"/>
    <property type="match status" value="1"/>
</dbReference>
<keyword evidence="1" id="KW-0969">Cilium</keyword>
<protein>
    <submittedName>
        <fullName evidence="1">Flagellar protein FlaG</fullName>
    </submittedName>
</protein>
<accession>A0A0J1FSB1</accession>